<evidence type="ECO:0000256" key="2">
    <source>
        <dbReference type="ARBA" id="ARBA00022630"/>
    </source>
</evidence>
<feature type="compositionally biased region" description="Low complexity" evidence="6">
    <location>
        <begin position="395"/>
        <end position="408"/>
    </location>
</feature>
<dbReference type="EMBL" id="GG663737">
    <property type="protein sequence ID" value="EEH59110.1"/>
    <property type="molecule type" value="Genomic_DNA"/>
</dbReference>
<keyword evidence="4" id="KW-0560">Oxidoreductase</keyword>
<proteinExistence type="inferred from homology"/>
<dbReference type="GO" id="GO:0005737">
    <property type="term" value="C:cytoplasm"/>
    <property type="evidence" value="ECO:0007669"/>
    <property type="project" value="TreeGrafter"/>
</dbReference>
<dbReference type="OMA" id="DIVESRM"/>
<evidence type="ECO:0000259" key="7">
    <source>
        <dbReference type="Pfam" id="PF07992"/>
    </source>
</evidence>
<evidence type="ECO:0000256" key="1">
    <source>
        <dbReference type="ARBA" id="ARBA00006442"/>
    </source>
</evidence>
<feature type="compositionally biased region" description="Gly residues" evidence="6">
    <location>
        <begin position="1043"/>
        <end position="1053"/>
    </location>
</feature>
<accession>C1MMU5</accession>
<feature type="domain" description="FAD/NAD(P)-binding" evidence="7">
    <location>
        <begin position="608"/>
        <end position="898"/>
    </location>
</feature>
<feature type="region of interest" description="Disordered" evidence="6">
    <location>
        <begin position="380"/>
        <end position="428"/>
    </location>
</feature>
<keyword evidence="2" id="KW-0285">Flavoprotein</keyword>
<dbReference type="PRINTS" id="PR00368">
    <property type="entry name" value="FADPNR"/>
</dbReference>
<evidence type="ECO:0000256" key="4">
    <source>
        <dbReference type="ARBA" id="ARBA00023002"/>
    </source>
</evidence>
<dbReference type="InterPro" id="IPR023753">
    <property type="entry name" value="FAD/NAD-binding_dom"/>
</dbReference>
<evidence type="ECO:0000256" key="5">
    <source>
        <dbReference type="SAM" id="Coils"/>
    </source>
</evidence>
<dbReference type="SUPFAM" id="SSF51905">
    <property type="entry name" value="FAD/NAD(P)-binding domain"/>
    <property type="match status" value="1"/>
</dbReference>
<dbReference type="PANTHER" id="PTHR43735:SF3">
    <property type="entry name" value="FERROPTOSIS SUPPRESSOR PROTEIN 1"/>
    <property type="match status" value="1"/>
</dbReference>
<evidence type="ECO:0000313" key="9">
    <source>
        <dbReference type="Proteomes" id="UP000001876"/>
    </source>
</evidence>
<protein>
    <submittedName>
        <fullName evidence="8">Predicted protein</fullName>
    </submittedName>
</protein>
<reference evidence="8" key="1">
    <citation type="journal article" date="2009" name="Science">
        <title>Green evolution and dynamic adaptations revealed by genomes of the marine picoeukaryotes Micromonas.</title>
        <authorList>
            <person name="Worden A.Z."/>
            <person name="Lee J.H."/>
            <person name="Mock T."/>
            <person name="Rouze P."/>
            <person name="Simmons M.P."/>
            <person name="Aerts A.L."/>
            <person name="Allen A.E."/>
            <person name="Cuvelier M.L."/>
            <person name="Derelle E."/>
            <person name="Everett M.V."/>
            <person name="Foulon E."/>
            <person name="Grimwood J."/>
            <person name="Gundlach H."/>
            <person name="Henrissat B."/>
            <person name="Napoli C."/>
            <person name="McDonald S.M."/>
            <person name="Parker M.S."/>
            <person name="Rombauts S."/>
            <person name="Salamov A."/>
            <person name="Von Dassow P."/>
            <person name="Badger J.H."/>
            <person name="Coutinho P.M."/>
            <person name="Demir E."/>
            <person name="Dubchak I."/>
            <person name="Gentemann C."/>
            <person name="Eikrem W."/>
            <person name="Gready J.E."/>
            <person name="John U."/>
            <person name="Lanier W."/>
            <person name="Lindquist E.A."/>
            <person name="Lucas S."/>
            <person name="Mayer K.F."/>
            <person name="Moreau H."/>
            <person name="Not F."/>
            <person name="Otillar R."/>
            <person name="Panaud O."/>
            <person name="Pangilinan J."/>
            <person name="Paulsen I."/>
            <person name="Piegu B."/>
            <person name="Poliakov A."/>
            <person name="Robbens S."/>
            <person name="Schmutz J."/>
            <person name="Toulza E."/>
            <person name="Wyss T."/>
            <person name="Zelensky A."/>
            <person name="Zhou K."/>
            <person name="Armbrust E.V."/>
            <person name="Bhattacharya D."/>
            <person name="Goodenough U.W."/>
            <person name="Van de Peer Y."/>
            <person name="Grigoriev I.V."/>
        </authorList>
    </citation>
    <scope>NUCLEOTIDE SEQUENCE [LARGE SCALE GENOMIC DNA]</scope>
    <source>
        <strain evidence="8">CCMP1545</strain>
    </source>
</reference>
<dbReference type="Gene3D" id="3.50.50.100">
    <property type="match status" value="1"/>
</dbReference>
<keyword evidence="9" id="KW-1185">Reference proteome</keyword>
<dbReference type="GO" id="GO:0050660">
    <property type="term" value="F:flavin adenine dinucleotide binding"/>
    <property type="evidence" value="ECO:0007669"/>
    <property type="project" value="TreeGrafter"/>
</dbReference>
<dbReference type="PANTHER" id="PTHR43735">
    <property type="entry name" value="APOPTOSIS-INDUCING FACTOR 1"/>
    <property type="match status" value="1"/>
</dbReference>
<feature type="region of interest" description="Disordered" evidence="6">
    <location>
        <begin position="1034"/>
        <end position="1053"/>
    </location>
</feature>
<evidence type="ECO:0000256" key="6">
    <source>
        <dbReference type="SAM" id="MobiDB-lite"/>
    </source>
</evidence>
<name>C1MMU5_MICPC</name>
<gene>
    <name evidence="8" type="ORF">MICPUCDRAFT_56660</name>
</gene>
<dbReference type="eggNOG" id="KOG2495">
    <property type="taxonomic scope" value="Eukaryota"/>
</dbReference>
<evidence type="ECO:0000313" key="8">
    <source>
        <dbReference type="EMBL" id="EEH59110.1"/>
    </source>
</evidence>
<dbReference type="GO" id="GO:0004174">
    <property type="term" value="F:electron-transferring-flavoprotein dehydrogenase activity"/>
    <property type="evidence" value="ECO:0007669"/>
    <property type="project" value="TreeGrafter"/>
</dbReference>
<evidence type="ECO:0000256" key="3">
    <source>
        <dbReference type="ARBA" id="ARBA00022827"/>
    </source>
</evidence>
<keyword evidence="5" id="KW-0175">Coiled coil</keyword>
<dbReference type="RefSeq" id="XP_003057465.1">
    <property type="nucleotide sequence ID" value="XM_003057419.1"/>
</dbReference>
<keyword evidence="3" id="KW-0274">FAD</keyword>
<dbReference type="OrthoDB" id="202203at2759"/>
<comment type="similarity">
    <text evidence="1">Belongs to the FAD-dependent oxidoreductase family.</text>
</comment>
<feature type="region of interest" description="Disordered" evidence="6">
    <location>
        <begin position="295"/>
        <end position="319"/>
    </location>
</feature>
<dbReference type="STRING" id="564608.C1MMU5"/>
<organism evidence="9">
    <name type="scientific">Micromonas pusilla (strain CCMP1545)</name>
    <name type="common">Picoplanktonic green alga</name>
    <dbReference type="NCBI Taxonomy" id="564608"/>
    <lineage>
        <taxon>Eukaryota</taxon>
        <taxon>Viridiplantae</taxon>
        <taxon>Chlorophyta</taxon>
        <taxon>Mamiellophyceae</taxon>
        <taxon>Mamiellales</taxon>
        <taxon>Mamiellaceae</taxon>
        <taxon>Micromonas</taxon>
    </lineage>
</organism>
<dbReference type="InterPro" id="IPR036188">
    <property type="entry name" value="FAD/NAD-bd_sf"/>
</dbReference>
<dbReference type="Proteomes" id="UP000001876">
    <property type="component" value="Unassembled WGS sequence"/>
</dbReference>
<dbReference type="Pfam" id="PF07992">
    <property type="entry name" value="Pyr_redox_2"/>
    <property type="match status" value="1"/>
</dbReference>
<dbReference type="GeneID" id="9682430"/>
<dbReference type="KEGG" id="mpp:MICPUCDRAFT_56660"/>
<dbReference type="AlphaFoldDB" id="C1MMU5"/>
<sequence length="1053" mass="112651">MSAVLAVVDISFALHTLCVGIKSRIDAAKALPQTANRCSRLVDQIDGMIDGCNVEDKRTRVILDNIKKAMEELDALLVKINKKIGDVEANSSGCCVCLRLASKGKDALAAEDELERTESELRAHVDALVNASLIHKHASRTSNKLSQADARRFWDEYFGEEREVSVENLAEALRHECAVAGAGVDAETCAAVCRHCFGAGGGSVTVLSFGDVFNLASIQDTMKSLAKRAKAAQRLFTIQVYDYATKRPDENVDAGFMMCRATDSLKVLRALVCGHALSLGDEESTDDDEFEFEGDEIDEGATRSDAAPPAARAKGKKPAVTADQLEAIPPEFHFLARGEFTFFLDECKTRVLRKQEKDLAGAEYLDRVVLVRDADLPESMRPVKKAKSGRRSTNASADAPGSDAGDTAFETHSQGTAPSEKDEEDTNVNADDVAEFIMRKSAEAAMEAQCTDVVTAIRVPAVLQGLRAAALKAGVPEEAVTFVVEIDQLRAAAEAIAPTSAGALSMPRLRLVKASASNVIERFMSPSSRFELPIKSDVRKETYDTVAKVAAEAEAEDPKPGLDQAMLEAFVVPFNDVVAALAPALAILRSKSERVNKVVKATNGKQHKVVVLGGGFAGSLVSYNLDNDPEKRFHVTLVDPKHYFEDVTAQPMLLCDPGADAADADGRFKKSTVPYGKVLKHGKHVTGLVASVSTTHVEVGPERFVLPFDSLVIATGSSYSSDIKVVNPSAEYRYRQLSAERAVMAQCDVVLVIGGGLVGVEIAGNVAETIMAGKEGKKVILIQAGPYLLPRVKNAHDKVLAYLTSLGVDVRLNERVVDFDDMSRLYTTNKGNVIVAGKVYRCTGAKPNTDFLKDPNTHASISNAVNDRGFVNVDKHCRLVGCDNVYAGGDILCDEMFSRTGEHVVTGERLPERIGIAAELHALIISNNIKRTLEGETRLAGCDPSKDVFGQYCMISLGKTKGLVVMNGELDKIFEGMGFASGADNAELMRDGCGLSAATPGFKDLVTGLITAGLTTDEGHAGLSGFSEGNGMYDDPLKVAPDAGGGNGDAPAP</sequence>
<feature type="coiled-coil region" evidence="5">
    <location>
        <begin position="63"/>
        <end position="127"/>
    </location>
</feature>